<proteinExistence type="predicted"/>
<dbReference type="EMBL" id="QUSF01000004">
    <property type="protein sequence ID" value="RLW09935.1"/>
    <property type="molecule type" value="Genomic_DNA"/>
</dbReference>
<evidence type="ECO:0000313" key="2">
    <source>
        <dbReference type="EMBL" id="RLW09935.1"/>
    </source>
</evidence>
<accession>A0A3L8SVF9</accession>
<feature type="compositionally biased region" description="Basic and acidic residues" evidence="1">
    <location>
        <begin position="183"/>
        <end position="194"/>
    </location>
</feature>
<feature type="region of interest" description="Disordered" evidence="1">
    <location>
        <begin position="159"/>
        <end position="201"/>
    </location>
</feature>
<evidence type="ECO:0000313" key="3">
    <source>
        <dbReference type="Proteomes" id="UP000276834"/>
    </source>
</evidence>
<protein>
    <submittedName>
        <fullName evidence="2">Uncharacterized protein</fullName>
    </submittedName>
</protein>
<gene>
    <name evidence="2" type="ORF">DV515_00002048</name>
</gene>
<name>A0A3L8SVF9_CHLGU</name>
<comment type="caution">
    <text evidence="2">The sequence shown here is derived from an EMBL/GenBank/DDBJ whole genome shotgun (WGS) entry which is preliminary data.</text>
</comment>
<dbReference type="Proteomes" id="UP000276834">
    <property type="component" value="Unassembled WGS sequence"/>
</dbReference>
<feature type="compositionally biased region" description="Basic and acidic residues" evidence="1">
    <location>
        <begin position="2119"/>
        <end position="2132"/>
    </location>
</feature>
<sequence>MDASPAPAGSPCFNCCATLPPLPPSPRNLGWRFRFSVHRRLETRLERRLSCLSYVIQKRGPETCTCPVVTASGHPQSTCLIIFTISYFKKPDKTGLQKNIVERSLTIEISEHGPKQKITCIFSESFSETAQNSTVNSFPHTQPPCWICYTPKHVSDNRLDSPWGGERSGESKPPQHAHQGTSRSRDPLQRDDSKVAVSGPFIGKGSVHQTAVKPKVSTSTSNFSLCYYVKTKMRTLRQKFPLFHGLSKVPSKKPVMKRWQRGLPPHGRRILADFFLVEVSVDPTLTPTLFENEESFDSHSDTQGWVNINTRSCSDLCVIDILLLQTSTGQQSFSRGQALARRCSSLECLSKDRGETREVRSSLELGQTEQLELLNATEDGQEKIFYSPMENMEDAAKNMIKDFFLLKKKKAIPDPHQPLTSGRSHTFPGPLLFSGSKAGGCPARPPTPHHQLCSQPISGMRYDNITFLFNIYFSNLCKFPAREFLFIGTHGEFGMSLEMNTYFVHKVAIPAQSNPASIYTCGEKSDTKAILERAKRKQIPLNTETASLHLFEETIYISWATVTTCRGDVVPGGAAARPSRTWASHTRPLSKKIFCCYYVAVNALIFTRKMVLHCFSSKERNTTFLQSSLIAAPWFGVNGSLITRYVQLTEHQCLEMSVICLEFLLFSKESSNGAYNQDKGHLPPPSSCHITKASLLPEMHSDPPAVAGFGNCWHKWFVDRGVVSFMNENPIIELTEFDIPFSCGVISPIKVLEGLETYKRKKANGAVEQLLQVENRHCYAQISSYHHVKKKTGRRKSGECPRSKMRLLCWKNHECSKAIRTAPPDYLDISKQQCLTNVSGHPAAEKWHRLQFFKLFQSFSSFCLLCDMVIQKRDLREACERSRTETKYSFSSLLTTTLAPNVHHKDAGYMKEEEQKDTSMHSLASLFFTTQAEAWMLYIHIQISHFAGTLENSTEAKNKFPLSQTVPGTGRGTGAWIEEKLEKAIYSALHINIQTRLKNMSEERLLFLFFLLAQEKTPNRTIHSYKAKVDPHSSHDSSKGNLSEFRSLIYRRGDVTEECFEVTAHNAFKAGTRKALTTQPTLELLLMQELLTQPISLWQAEHPGPWLVAIGAIEKYVNIRGSGQGLTARAHPMVPASSRAGGPAGSPQPQASDPSMGVEMGQRQDGLWVHKWARQDRIVESYGPALPCMAFTPRLYPGCRSPRRGACMLFSTYLPSRKSKDKISQSHQHKGFSFDLIYALAWGCLTLSRVKKIEEQAWTPNPNHSGPQHAIFLLYQEINLNIILGGGLEFVECQSVTDYICHPVANAKSAQSSVTLSPGLVGRGSYKNSQGFYTFFSTISLSIISSKTLTETIGYVGDRWQTFSPIAPSSRKQRAKPRFHHLEVPDTAQKKTSQQTFKNTSFIQKIASWTYETVHDHEEEQHNFSDSFHHNSINPSCKSQIFLLYHRILIWEKGGNFSSPNKKRNLRVMTATEGVIRADFTHSDSSSGSTLQGSHSHFHSKIGQEKAEIPQALKLPNWTFDPYFKKKIRAMTMLGLWCVLTEVSVFHEKKGGEQNDVLIITGLILSCNYNYLIFIIIRRYSMEIRERSEKQRYGVYLSNFTIDKKLVNDISSRSRNSTEGKRIGNETLMYQTEGEEYERQFLRPWCFKRKDQVCHIQPYITIPGHGSSSSLFLSYTILSSPIIAYVTTPTSKSKIYITAVFVLQRTILADLDIPLLKTGLALSNCNLPFFDLYLWKTQFYKINAQIQFITLIEKSAINLQKIHRKLNNNKFANKLLKILASKKSNLSLGWKRSIDSYGLNNAASSSMGEATATKTKNGECKNTDAIFDRTWISFSRFLHPQNPRTMAVLINIIKSIPSLNLPWLSMKNIDSIYSGEYSRMTSKDPLEICSSVDIKSNIGISRIKMKRKRGNSVSDNFLLTKVFLPKEGQKRSKEGEIKRREREIKRRRTDRYGCTAGALSASARQPERVSRRLRGACAAPGPRDPSCRRQRAAVPTGGVPEQRRVRPAGPEPLPCPREGFPSSGGSVPPAQSRCRAHGRGSRAAAGPAQSRCRAHGRGSRAAAGPSRRPRAAAVEQLRLSGPGRLRGDPAERCGAGRAEQPRGSGERGKTDGQVRTGKTGREEAVPQGEKGDLGIGGQCDPPPPGNPRTMALAVSPSAEFMG</sequence>
<reference evidence="2 3" key="1">
    <citation type="journal article" date="2018" name="Proc. R. Soc. B">
        <title>A non-coding region near Follistatin controls head colour polymorphism in the Gouldian finch.</title>
        <authorList>
            <person name="Toomey M.B."/>
            <person name="Marques C.I."/>
            <person name="Andrade P."/>
            <person name="Araujo P.M."/>
            <person name="Sabatino S."/>
            <person name="Gazda M.A."/>
            <person name="Afonso S."/>
            <person name="Lopes R.J."/>
            <person name="Corbo J.C."/>
            <person name="Carneiro M."/>
        </authorList>
    </citation>
    <scope>NUCLEOTIDE SEQUENCE [LARGE SCALE GENOMIC DNA]</scope>
    <source>
        <strain evidence="2">Red01</strain>
        <tissue evidence="2">Muscle</tissue>
    </source>
</reference>
<organism evidence="2 3">
    <name type="scientific">Chloebia gouldiae</name>
    <name type="common">Gouldian finch</name>
    <name type="synonym">Erythrura gouldiae</name>
    <dbReference type="NCBI Taxonomy" id="44316"/>
    <lineage>
        <taxon>Eukaryota</taxon>
        <taxon>Metazoa</taxon>
        <taxon>Chordata</taxon>
        <taxon>Craniata</taxon>
        <taxon>Vertebrata</taxon>
        <taxon>Euteleostomi</taxon>
        <taxon>Archelosauria</taxon>
        <taxon>Archosauria</taxon>
        <taxon>Dinosauria</taxon>
        <taxon>Saurischia</taxon>
        <taxon>Theropoda</taxon>
        <taxon>Coelurosauria</taxon>
        <taxon>Aves</taxon>
        <taxon>Neognathae</taxon>
        <taxon>Neoaves</taxon>
        <taxon>Telluraves</taxon>
        <taxon>Australaves</taxon>
        <taxon>Passeriformes</taxon>
        <taxon>Passeroidea</taxon>
        <taxon>Passeridae</taxon>
        <taxon>Chloebia</taxon>
    </lineage>
</organism>
<feature type="region of interest" description="Disordered" evidence="1">
    <location>
        <begin position="1955"/>
        <end position="2162"/>
    </location>
</feature>
<feature type="region of interest" description="Disordered" evidence="1">
    <location>
        <begin position="1128"/>
        <end position="1159"/>
    </location>
</feature>
<evidence type="ECO:0000256" key="1">
    <source>
        <dbReference type="SAM" id="MobiDB-lite"/>
    </source>
</evidence>
<feature type="compositionally biased region" description="Low complexity" evidence="1">
    <location>
        <begin position="2041"/>
        <end position="2051"/>
    </location>
</feature>
<keyword evidence="3" id="KW-1185">Reference proteome</keyword>